<evidence type="ECO:0000256" key="2">
    <source>
        <dbReference type="ARBA" id="ARBA00023002"/>
    </source>
</evidence>
<dbReference type="Pfam" id="PF00389">
    <property type="entry name" value="2-Hacid_dh"/>
    <property type="match status" value="1"/>
</dbReference>
<dbReference type="SUPFAM" id="SSF51735">
    <property type="entry name" value="NAD(P)-binding Rossmann-fold domains"/>
    <property type="match status" value="1"/>
</dbReference>
<keyword evidence="8" id="KW-1185">Reference proteome</keyword>
<dbReference type="Pfam" id="PF02826">
    <property type="entry name" value="2-Hacid_dh_C"/>
    <property type="match status" value="1"/>
</dbReference>
<keyword evidence="2 4" id="KW-0560">Oxidoreductase</keyword>
<gene>
    <name evidence="7" type="ORF">G9U52_04915</name>
</gene>
<evidence type="ECO:0000313" key="8">
    <source>
        <dbReference type="Proteomes" id="UP001165962"/>
    </source>
</evidence>
<evidence type="ECO:0000259" key="6">
    <source>
        <dbReference type="Pfam" id="PF02826"/>
    </source>
</evidence>
<evidence type="ECO:0000256" key="3">
    <source>
        <dbReference type="ARBA" id="ARBA00023027"/>
    </source>
</evidence>
<dbReference type="PROSITE" id="PS00065">
    <property type="entry name" value="D_2_HYDROXYACID_DH_1"/>
    <property type="match status" value="1"/>
</dbReference>
<dbReference type="RefSeq" id="WP_166146906.1">
    <property type="nucleotide sequence ID" value="NZ_JAAOIW010000002.1"/>
</dbReference>
<feature type="domain" description="D-isomer specific 2-hydroxyacid dehydrogenase NAD-binding" evidence="6">
    <location>
        <begin position="108"/>
        <end position="285"/>
    </location>
</feature>
<dbReference type="InterPro" id="IPR036291">
    <property type="entry name" value="NAD(P)-bd_dom_sf"/>
</dbReference>
<dbReference type="Proteomes" id="UP001165962">
    <property type="component" value="Unassembled WGS sequence"/>
</dbReference>
<dbReference type="InterPro" id="IPR029753">
    <property type="entry name" value="D-isomer_DH_CS"/>
</dbReference>
<organism evidence="7 8">
    <name type="scientific">Paenibacillus agricola</name>
    <dbReference type="NCBI Taxonomy" id="2716264"/>
    <lineage>
        <taxon>Bacteria</taxon>
        <taxon>Bacillati</taxon>
        <taxon>Bacillota</taxon>
        <taxon>Bacilli</taxon>
        <taxon>Bacillales</taxon>
        <taxon>Paenibacillaceae</taxon>
        <taxon>Paenibacillus</taxon>
    </lineage>
</organism>
<feature type="domain" description="D-isomer specific 2-hydroxyacid dehydrogenase catalytic" evidence="5">
    <location>
        <begin position="13"/>
        <end position="317"/>
    </location>
</feature>
<dbReference type="PROSITE" id="PS00671">
    <property type="entry name" value="D_2_HYDROXYACID_DH_3"/>
    <property type="match status" value="1"/>
</dbReference>
<evidence type="ECO:0000256" key="1">
    <source>
        <dbReference type="ARBA" id="ARBA00005854"/>
    </source>
</evidence>
<dbReference type="InterPro" id="IPR006140">
    <property type="entry name" value="D-isomer_DH_NAD-bd"/>
</dbReference>
<dbReference type="InterPro" id="IPR050418">
    <property type="entry name" value="D-iso_2-hydroxyacid_DH_PdxB"/>
</dbReference>
<dbReference type="InterPro" id="IPR006139">
    <property type="entry name" value="D-isomer_2_OHA_DH_cat_dom"/>
</dbReference>
<dbReference type="InterPro" id="IPR029752">
    <property type="entry name" value="D-isomer_DH_CS1"/>
</dbReference>
<dbReference type="PROSITE" id="PS00670">
    <property type="entry name" value="D_2_HYDROXYACID_DH_2"/>
    <property type="match status" value="1"/>
</dbReference>
<keyword evidence="3" id="KW-0520">NAD</keyword>
<dbReference type="EMBL" id="JAAOIW010000002">
    <property type="protein sequence ID" value="NHN29168.1"/>
    <property type="molecule type" value="Genomic_DNA"/>
</dbReference>
<name>A0ABX0IZN0_9BACL</name>
<dbReference type="PANTHER" id="PTHR43761">
    <property type="entry name" value="D-ISOMER SPECIFIC 2-HYDROXYACID DEHYDROGENASE FAMILY PROTEIN (AFU_ORTHOLOGUE AFUA_1G13630)"/>
    <property type="match status" value="1"/>
</dbReference>
<proteinExistence type="inferred from homology"/>
<evidence type="ECO:0000259" key="5">
    <source>
        <dbReference type="Pfam" id="PF00389"/>
    </source>
</evidence>
<evidence type="ECO:0000256" key="4">
    <source>
        <dbReference type="RuleBase" id="RU003719"/>
    </source>
</evidence>
<comment type="caution">
    <text evidence="7">The sequence shown here is derived from an EMBL/GenBank/DDBJ whole genome shotgun (WGS) entry which is preliminary data.</text>
</comment>
<dbReference type="PANTHER" id="PTHR43761:SF1">
    <property type="entry name" value="D-ISOMER SPECIFIC 2-HYDROXYACID DEHYDROGENASE CATALYTIC DOMAIN-CONTAINING PROTEIN-RELATED"/>
    <property type="match status" value="1"/>
</dbReference>
<dbReference type="SUPFAM" id="SSF52283">
    <property type="entry name" value="Formate/glycerate dehydrogenase catalytic domain-like"/>
    <property type="match status" value="1"/>
</dbReference>
<accession>A0ABX0IZN0</accession>
<dbReference type="CDD" id="cd05299">
    <property type="entry name" value="CtBP_dh"/>
    <property type="match status" value="1"/>
</dbReference>
<dbReference type="InterPro" id="IPR043322">
    <property type="entry name" value="CtBP"/>
</dbReference>
<sequence length="320" mass="35510">MNIVIIDSNFQDNKPEQEIFQAAGLEVSFLSGTEEESLKVVGQTADAVLVQFAILSKDILSTWTRCKLIVRYGIGYDNVDVEAATELGIQVCNVSGYCLDEVADHTAALILGVSRRLLPLHQAVERGEWAFEPIVKPMPKLADTQVGIVGFGRIGERVLQRLRPFQYQVKVYDPYLTAEAALEKQVDKEDDLKTILEQSDIIALHLPLLPTTQHLLNAETLGWMKPTACVVNTSRGALIDTVALAHALRAHTLGFAALDVFEQEPLPAQHPLRDCGNIWLTPHAAYYSDSSLLELQRSAAEEIVRWVRGEQLYSPVNRLA</sequence>
<evidence type="ECO:0000313" key="7">
    <source>
        <dbReference type="EMBL" id="NHN29168.1"/>
    </source>
</evidence>
<comment type="similarity">
    <text evidence="1 4">Belongs to the D-isomer specific 2-hydroxyacid dehydrogenase family.</text>
</comment>
<protein>
    <submittedName>
        <fullName evidence="7">C-terminal binding protein</fullName>
    </submittedName>
</protein>
<reference evidence="7" key="1">
    <citation type="submission" date="2020-03" db="EMBL/GenBank/DDBJ databases">
        <title>Draft sequencing of Paenibacilllus sp. S3N08.</title>
        <authorList>
            <person name="Kim D.-U."/>
        </authorList>
    </citation>
    <scope>NUCLEOTIDE SEQUENCE</scope>
    <source>
        <strain evidence="7">S3N08</strain>
    </source>
</reference>
<dbReference type="Gene3D" id="3.40.50.720">
    <property type="entry name" value="NAD(P)-binding Rossmann-like Domain"/>
    <property type="match status" value="2"/>
</dbReference>